<dbReference type="RefSeq" id="WP_345643660.1">
    <property type="nucleotide sequence ID" value="NZ_BAABEP010000008.1"/>
</dbReference>
<dbReference type="Pfam" id="PF03777">
    <property type="entry name" value="ChpA-C"/>
    <property type="match status" value="2"/>
</dbReference>
<feature type="region of interest" description="Disordered" evidence="8">
    <location>
        <begin position="274"/>
        <end position="336"/>
    </location>
</feature>
<reference evidence="13" key="1">
    <citation type="journal article" date="2019" name="Int. J. Syst. Evol. Microbiol.">
        <title>The Global Catalogue of Microorganisms (GCM) 10K type strain sequencing project: providing services to taxonomists for standard genome sequencing and annotation.</title>
        <authorList>
            <consortium name="The Broad Institute Genomics Platform"/>
            <consortium name="The Broad Institute Genome Sequencing Center for Infectious Disease"/>
            <person name="Wu L."/>
            <person name="Ma J."/>
        </authorList>
    </citation>
    <scope>NUCLEOTIDE SEQUENCE [LARGE SCALE GENOMIC DNA]</scope>
    <source>
        <strain evidence="13">JCM 30846</strain>
    </source>
</reference>
<keyword evidence="9" id="KW-0472">Membrane</keyword>
<organism evidence="12 13">
    <name type="scientific">Streptomyces tremellae</name>
    <dbReference type="NCBI Taxonomy" id="1124239"/>
    <lineage>
        <taxon>Bacteria</taxon>
        <taxon>Bacillati</taxon>
        <taxon>Actinomycetota</taxon>
        <taxon>Actinomycetes</taxon>
        <taxon>Kitasatosporales</taxon>
        <taxon>Streptomycetaceae</taxon>
        <taxon>Streptomyces</taxon>
    </lineage>
</organism>
<keyword evidence="5" id="KW-0130">Cell adhesion</keyword>
<dbReference type="Proteomes" id="UP001499884">
    <property type="component" value="Unassembled WGS sequence"/>
</dbReference>
<feature type="signal peptide" evidence="10">
    <location>
        <begin position="1"/>
        <end position="28"/>
    </location>
</feature>
<dbReference type="InterPro" id="IPR005528">
    <property type="entry name" value="ChpA-H"/>
</dbReference>
<evidence type="ECO:0000256" key="1">
    <source>
        <dbReference type="ARBA" id="ARBA00004191"/>
    </source>
</evidence>
<keyword evidence="6 7" id="KW-0034">Amyloid</keyword>
<dbReference type="PROSITE" id="PS51884">
    <property type="entry name" value="CHAPLIN"/>
    <property type="match status" value="2"/>
</dbReference>
<keyword evidence="9" id="KW-1133">Transmembrane helix</keyword>
<proteinExistence type="predicted"/>
<evidence type="ECO:0000256" key="8">
    <source>
        <dbReference type="SAM" id="MobiDB-lite"/>
    </source>
</evidence>
<feature type="compositionally biased region" description="Pro residues" evidence="8">
    <location>
        <begin position="301"/>
        <end position="329"/>
    </location>
</feature>
<comment type="subcellular location">
    <subcellularLocation>
        <location evidence="1">Secreted</location>
        <location evidence="1">Cell wall</location>
    </subcellularLocation>
</comment>
<evidence type="ECO:0000256" key="7">
    <source>
        <dbReference type="PROSITE-ProRule" id="PRU01232"/>
    </source>
</evidence>
<sequence>MRDLISKGLLTAAAATSVLSLGGGHAFASDAQGAATGSPGVLSGNNVQAPVEIPVNLCGNTVDVAGVGNPAFGNECANVTQRHTHRQYEQAYADAMGRAHGQQAPADHRSAAPAADRSAAPAAPAAPAGSAHSAEAPTTLPAPVHKPAPRPGDGSAGLVPSPATPMGTPQQAAPAHAATPTRSATPAPSTAARHDGHDGGYEDQQGYGGGHKQHGGPSAQAGSGSHASAVAQGSPGVLSGNLAQLPIDIPVNACGNTVDIVGLLNPVFGNHCETGTTPAPPHHHPHQPPAPQPPHHHHHTPPPPPARHTPPPPVHTSYVPPAPATPQPPQLAHTGADSHLLGAGALSAGLLLGGSVLYRRSTVAARTRR</sequence>
<keyword evidence="4 10" id="KW-0732">Signal</keyword>
<evidence type="ECO:0000259" key="11">
    <source>
        <dbReference type="PROSITE" id="PS51884"/>
    </source>
</evidence>
<feature type="chain" id="PRO_5045793146" description="Chaplin domain-containing protein" evidence="10">
    <location>
        <begin position="29"/>
        <end position="369"/>
    </location>
</feature>
<comment type="caution">
    <text evidence="12">The sequence shown here is derived from an EMBL/GenBank/DDBJ whole genome shotgun (WGS) entry which is preliminary data.</text>
</comment>
<keyword evidence="13" id="KW-1185">Reference proteome</keyword>
<feature type="compositionally biased region" description="Low complexity" evidence="8">
    <location>
        <begin position="111"/>
        <end position="137"/>
    </location>
</feature>
<evidence type="ECO:0000256" key="10">
    <source>
        <dbReference type="SAM" id="SignalP"/>
    </source>
</evidence>
<protein>
    <recommendedName>
        <fullName evidence="11">Chaplin domain-containing protein</fullName>
    </recommendedName>
</protein>
<evidence type="ECO:0000256" key="3">
    <source>
        <dbReference type="ARBA" id="ARBA00022525"/>
    </source>
</evidence>
<evidence type="ECO:0000313" key="13">
    <source>
        <dbReference type="Proteomes" id="UP001499884"/>
    </source>
</evidence>
<feature type="transmembrane region" description="Helical" evidence="9">
    <location>
        <begin position="340"/>
        <end position="359"/>
    </location>
</feature>
<gene>
    <name evidence="12" type="ORF">GCM10023082_18270</name>
</gene>
<evidence type="ECO:0000256" key="9">
    <source>
        <dbReference type="SAM" id="Phobius"/>
    </source>
</evidence>
<feature type="domain" description="Chaplin" evidence="11">
    <location>
        <begin position="234"/>
        <end position="274"/>
    </location>
</feature>
<evidence type="ECO:0000256" key="6">
    <source>
        <dbReference type="ARBA" id="ARBA00023087"/>
    </source>
</evidence>
<feature type="compositionally biased region" description="Low complexity" evidence="8">
    <location>
        <begin position="215"/>
        <end position="232"/>
    </location>
</feature>
<feature type="domain" description="Chaplin" evidence="11">
    <location>
        <begin position="38"/>
        <end position="78"/>
    </location>
</feature>
<keyword evidence="9" id="KW-0812">Transmembrane</keyword>
<evidence type="ECO:0000313" key="12">
    <source>
        <dbReference type="EMBL" id="GAA3721095.1"/>
    </source>
</evidence>
<evidence type="ECO:0000256" key="5">
    <source>
        <dbReference type="ARBA" id="ARBA00022889"/>
    </source>
</evidence>
<feature type="compositionally biased region" description="Low complexity" evidence="8">
    <location>
        <begin position="168"/>
        <end position="191"/>
    </location>
</feature>
<keyword evidence="3" id="KW-0964">Secreted</keyword>
<evidence type="ECO:0000256" key="2">
    <source>
        <dbReference type="ARBA" id="ARBA00022512"/>
    </source>
</evidence>
<keyword evidence="2" id="KW-0134">Cell wall</keyword>
<evidence type="ECO:0000256" key="4">
    <source>
        <dbReference type="ARBA" id="ARBA00022729"/>
    </source>
</evidence>
<accession>A0ABP7ES18</accession>
<name>A0ABP7ES18_9ACTN</name>
<dbReference type="EMBL" id="BAABEP010000008">
    <property type="protein sequence ID" value="GAA3721095.1"/>
    <property type="molecule type" value="Genomic_DNA"/>
</dbReference>
<feature type="region of interest" description="Disordered" evidence="8">
    <location>
        <begin position="95"/>
        <end position="232"/>
    </location>
</feature>